<reference evidence="4" key="1">
    <citation type="journal article" date="2017" name="Nat. Microbiol.">
        <title>Global analysis of biosynthetic gene clusters reveals vast potential of secondary metabolite production in Penicillium species.</title>
        <authorList>
            <person name="Nielsen J.C."/>
            <person name="Grijseels S."/>
            <person name="Prigent S."/>
            <person name="Ji B."/>
            <person name="Dainat J."/>
            <person name="Nielsen K.F."/>
            <person name="Frisvad J.C."/>
            <person name="Workman M."/>
            <person name="Nielsen J."/>
        </authorList>
    </citation>
    <scope>NUCLEOTIDE SEQUENCE [LARGE SCALE GENOMIC DNA]</scope>
    <source>
        <strain evidence="4">IBT 11843</strain>
    </source>
</reference>
<sequence length="531" mass="54791">MAHHGHGHYRHSRIGKPIKAKHQLEEENAGNADVEDTSSKLLGAVDTLESPGLSSSDLMSNDHCDPLKNVTCFEGTTNTPHVSLFKRQETASFHSAAVKTVQVVNHDSHTLLVSTAADFPTTISDPAFGAFTWTGTATVSAELSLLTPPASLLATPPATSTTQTTPLLTSKQTQTAPVSSPKGFSASSSIPYTSTPIVGKSSAVSSISTTSLPTTTSVYHGDGSSWYAGSSSSSSSWEGSYSSITSPASPSVSSGSEETGTGTGIGAKPSTSNSQPSSGSGLGPGSGSTTDATTHKIVGGVVGSVAGLAVLFLLLFYLLRRRKFFQQKSVQAFPSDDAGTRVMSERTLSNDNDPLFSASYFAPAFMKRWRSSTMTTATESTLSSSNTSERGFQKLSGRKIPPVLTHGGDGFGGGLGGDSPTLPGFSPISPGGGPHSSPSMYGPPPASPFGMPLDTNLPEADEITPTGLSPVHLPVSSSVNFGSPTTVIPSHTLAQPQSVAPVLPVRPDALGRSHPSHDGSRGSRFTESIDL</sequence>
<dbReference type="EMBL" id="MDYL01000002">
    <property type="protein sequence ID" value="OQD77885.1"/>
    <property type="molecule type" value="Genomic_DNA"/>
</dbReference>
<feature type="region of interest" description="Disordered" evidence="1">
    <location>
        <begin position="244"/>
        <end position="290"/>
    </location>
</feature>
<evidence type="ECO:0000256" key="2">
    <source>
        <dbReference type="SAM" id="Phobius"/>
    </source>
</evidence>
<keyword evidence="4" id="KW-1185">Reference proteome</keyword>
<feature type="compositionally biased region" description="Basic and acidic residues" evidence="1">
    <location>
        <begin position="509"/>
        <end position="521"/>
    </location>
</feature>
<evidence type="ECO:0000313" key="4">
    <source>
        <dbReference type="Proteomes" id="UP000191522"/>
    </source>
</evidence>
<dbReference type="Proteomes" id="UP000191522">
    <property type="component" value="Unassembled WGS sequence"/>
</dbReference>
<proteinExistence type="predicted"/>
<feature type="region of interest" description="Disordered" evidence="1">
    <location>
        <begin position="403"/>
        <end position="469"/>
    </location>
</feature>
<keyword evidence="2" id="KW-0812">Transmembrane</keyword>
<keyword evidence="2" id="KW-0472">Membrane</keyword>
<keyword evidence="2" id="KW-1133">Transmembrane helix</keyword>
<feature type="compositionally biased region" description="Gly residues" evidence="1">
    <location>
        <begin position="407"/>
        <end position="417"/>
    </location>
</feature>
<feature type="compositionally biased region" description="Low complexity" evidence="1">
    <location>
        <begin position="423"/>
        <end position="440"/>
    </location>
</feature>
<accession>A0A1V6PLI3</accession>
<feature type="region of interest" description="Disordered" evidence="1">
    <location>
        <begin position="489"/>
        <end position="531"/>
    </location>
</feature>
<evidence type="ECO:0000256" key="1">
    <source>
        <dbReference type="SAM" id="MobiDB-lite"/>
    </source>
</evidence>
<feature type="compositionally biased region" description="Polar residues" evidence="1">
    <location>
        <begin position="489"/>
        <end position="498"/>
    </location>
</feature>
<protein>
    <submittedName>
        <fullName evidence="3">Uncharacterized protein</fullName>
    </submittedName>
</protein>
<dbReference type="OrthoDB" id="5421784at2759"/>
<feature type="compositionally biased region" description="Low complexity" evidence="1">
    <location>
        <begin position="244"/>
        <end position="279"/>
    </location>
</feature>
<name>A0A1V6PLI3_PENDC</name>
<feature type="region of interest" description="Disordered" evidence="1">
    <location>
        <begin position="150"/>
        <end position="187"/>
    </location>
</feature>
<gene>
    <name evidence="3" type="ORF">PENDEC_c002G05655</name>
</gene>
<organism evidence="3 4">
    <name type="scientific">Penicillium decumbens</name>
    <dbReference type="NCBI Taxonomy" id="69771"/>
    <lineage>
        <taxon>Eukaryota</taxon>
        <taxon>Fungi</taxon>
        <taxon>Dikarya</taxon>
        <taxon>Ascomycota</taxon>
        <taxon>Pezizomycotina</taxon>
        <taxon>Eurotiomycetes</taxon>
        <taxon>Eurotiomycetidae</taxon>
        <taxon>Eurotiales</taxon>
        <taxon>Aspergillaceae</taxon>
        <taxon>Penicillium</taxon>
    </lineage>
</organism>
<feature type="compositionally biased region" description="Low complexity" evidence="1">
    <location>
        <begin position="150"/>
        <end position="175"/>
    </location>
</feature>
<dbReference type="OMA" id="ARTHHHC"/>
<dbReference type="AlphaFoldDB" id="A0A1V6PLI3"/>
<dbReference type="STRING" id="69771.A0A1V6PLI3"/>
<evidence type="ECO:0000313" key="3">
    <source>
        <dbReference type="EMBL" id="OQD77885.1"/>
    </source>
</evidence>
<comment type="caution">
    <text evidence="3">The sequence shown here is derived from an EMBL/GenBank/DDBJ whole genome shotgun (WGS) entry which is preliminary data.</text>
</comment>
<feature type="transmembrane region" description="Helical" evidence="2">
    <location>
        <begin position="297"/>
        <end position="319"/>
    </location>
</feature>